<dbReference type="InterPro" id="IPR028957">
    <property type="entry name" value="Imm50"/>
</dbReference>
<accession>A0A5P2CXW1</accession>
<evidence type="ECO:0000313" key="2">
    <source>
        <dbReference type="Proteomes" id="UP000325211"/>
    </source>
</evidence>
<dbReference type="Pfam" id="PF15594">
    <property type="entry name" value="Imm50"/>
    <property type="match status" value="1"/>
</dbReference>
<name>A0A5P2CXW1_STRVZ</name>
<dbReference type="Proteomes" id="UP000325211">
    <property type="component" value="Chromosome"/>
</dbReference>
<proteinExistence type="predicted"/>
<sequence length="178" mass="19657">MTPVTARSRVPRSITTMTVSDLVANRRQVLDPLYDELPPLSGVRLRSVRLDGWAPAVTLRIDLPRFADRWEGGPGDTVQCHLQFGHVEDFAMDGWEPPVLVDITYEELAGHRLAVRVEGPGVRLAFTSNASLLAGHLSVFTQDSDGGDGGPHAFVRRLDAKLYDTVPPVTARTFYEHL</sequence>
<dbReference type="EMBL" id="CP029190">
    <property type="protein sequence ID" value="QES47705.1"/>
    <property type="molecule type" value="Genomic_DNA"/>
</dbReference>
<organism evidence="1 2">
    <name type="scientific">Streptomyces venezuelae</name>
    <dbReference type="NCBI Taxonomy" id="54571"/>
    <lineage>
        <taxon>Bacteria</taxon>
        <taxon>Bacillati</taxon>
        <taxon>Actinomycetota</taxon>
        <taxon>Actinomycetes</taxon>
        <taxon>Kitasatosporales</taxon>
        <taxon>Streptomycetaceae</taxon>
        <taxon>Streptomyces</taxon>
    </lineage>
</organism>
<gene>
    <name evidence="1" type="ORF">DEJ50_07630</name>
</gene>
<dbReference type="OrthoDB" id="2867502at2"/>
<reference evidence="1 2" key="1">
    <citation type="submission" date="2018-05" db="EMBL/GenBank/DDBJ databases">
        <title>Streptomyces venezuelae.</title>
        <authorList>
            <person name="Kim W."/>
            <person name="Lee N."/>
            <person name="Cho B.-K."/>
        </authorList>
    </citation>
    <scope>NUCLEOTIDE SEQUENCE [LARGE SCALE GENOMIC DNA]</scope>
    <source>
        <strain evidence="1 2">ATCC 21782</strain>
    </source>
</reference>
<dbReference type="AlphaFoldDB" id="A0A5P2CXW1"/>
<protein>
    <submittedName>
        <fullName evidence="1">Uncharacterized protein</fullName>
    </submittedName>
</protein>
<evidence type="ECO:0000313" key="1">
    <source>
        <dbReference type="EMBL" id="QES47705.1"/>
    </source>
</evidence>